<sequence>MPLLEFVQRMVGPWLMLASSAYYLPPTIFGLIRTRNWSTLFSWSKFQSVWFSRFWAYMGPEVRTSAEAIVVPLLKGRVSHGRMLEDGEKFETAPLPVSGTVIEVGPGSGMWVSVFKEIGIERPSSNSDGDSSDVRQRKTAASSSSDVASTSGGITKIYGVEPNVGNHGALRQRIHDAGMDDVYEIVPLGVEDVATANIPKVDCVVTILCLCSIPSPRENIRALYTYLKPGGRMYCFEHVCNRKHWSMYLYQKFINLFWPHMIGGCELQRDTGRYLREAGPWSNVNLSPVVSEPWFQCVPHDVGVLTK</sequence>
<evidence type="ECO:0000313" key="3">
    <source>
        <dbReference type="Proteomes" id="UP001642406"/>
    </source>
</evidence>
<name>A0ABP0AQA0_9PEZI</name>
<evidence type="ECO:0000256" key="1">
    <source>
        <dbReference type="SAM" id="MobiDB-lite"/>
    </source>
</evidence>
<gene>
    <name evidence="2" type="ORF">SBRCBS47491_000445</name>
</gene>
<dbReference type="PANTHER" id="PTHR45036:SF1">
    <property type="entry name" value="METHYLTRANSFERASE LIKE 7A"/>
    <property type="match status" value="1"/>
</dbReference>
<reference evidence="2 3" key="1">
    <citation type="submission" date="2024-01" db="EMBL/GenBank/DDBJ databases">
        <authorList>
            <person name="Allen C."/>
            <person name="Tagirdzhanova G."/>
        </authorList>
    </citation>
    <scope>NUCLEOTIDE SEQUENCE [LARGE SCALE GENOMIC DNA]</scope>
</reference>
<feature type="compositionally biased region" description="Low complexity" evidence="1">
    <location>
        <begin position="139"/>
        <end position="150"/>
    </location>
</feature>
<feature type="region of interest" description="Disordered" evidence="1">
    <location>
        <begin position="122"/>
        <end position="150"/>
    </location>
</feature>
<comment type="caution">
    <text evidence="2">The sequence shown here is derived from an EMBL/GenBank/DDBJ whole genome shotgun (WGS) entry which is preliminary data.</text>
</comment>
<dbReference type="InterPro" id="IPR029063">
    <property type="entry name" value="SAM-dependent_MTases_sf"/>
</dbReference>
<accession>A0ABP0AQA0</accession>
<dbReference type="SUPFAM" id="SSF53335">
    <property type="entry name" value="S-adenosyl-L-methionine-dependent methyltransferases"/>
    <property type="match status" value="1"/>
</dbReference>
<evidence type="ECO:0008006" key="4">
    <source>
        <dbReference type="Google" id="ProtNLM"/>
    </source>
</evidence>
<protein>
    <recommendedName>
        <fullName evidence="4">Phospholipid methyltransferase</fullName>
    </recommendedName>
</protein>
<dbReference type="Proteomes" id="UP001642406">
    <property type="component" value="Unassembled WGS sequence"/>
</dbReference>
<dbReference type="EMBL" id="CAWUHC010000003">
    <property type="protein sequence ID" value="CAK7209443.1"/>
    <property type="molecule type" value="Genomic_DNA"/>
</dbReference>
<dbReference type="PANTHER" id="PTHR45036">
    <property type="entry name" value="METHYLTRANSFERASE LIKE 7B"/>
    <property type="match status" value="1"/>
</dbReference>
<dbReference type="Gene3D" id="3.40.50.150">
    <property type="entry name" value="Vaccinia Virus protein VP39"/>
    <property type="match status" value="1"/>
</dbReference>
<dbReference type="InterPro" id="IPR052356">
    <property type="entry name" value="Thiol_S-MT"/>
</dbReference>
<organism evidence="2 3">
    <name type="scientific">Sporothrix bragantina</name>
    <dbReference type="NCBI Taxonomy" id="671064"/>
    <lineage>
        <taxon>Eukaryota</taxon>
        <taxon>Fungi</taxon>
        <taxon>Dikarya</taxon>
        <taxon>Ascomycota</taxon>
        <taxon>Pezizomycotina</taxon>
        <taxon>Sordariomycetes</taxon>
        <taxon>Sordariomycetidae</taxon>
        <taxon>Ophiostomatales</taxon>
        <taxon>Ophiostomataceae</taxon>
        <taxon>Sporothrix</taxon>
    </lineage>
</organism>
<keyword evidence="3" id="KW-1185">Reference proteome</keyword>
<proteinExistence type="predicted"/>
<evidence type="ECO:0000313" key="2">
    <source>
        <dbReference type="EMBL" id="CAK7209443.1"/>
    </source>
</evidence>
<dbReference type="Pfam" id="PF13489">
    <property type="entry name" value="Methyltransf_23"/>
    <property type="match status" value="1"/>
</dbReference>